<evidence type="ECO:0000256" key="1">
    <source>
        <dbReference type="SAM" id="Phobius"/>
    </source>
</evidence>
<proteinExistence type="predicted"/>
<evidence type="ECO:0000313" key="2">
    <source>
        <dbReference type="EMBL" id="EDM51051.1"/>
    </source>
</evidence>
<reference evidence="2 3" key="1">
    <citation type="submission" date="2007-03" db="EMBL/GenBank/DDBJ databases">
        <authorList>
            <person name="Fulton L."/>
            <person name="Clifton S."/>
            <person name="Fulton B."/>
            <person name="Xu J."/>
            <person name="Minx P."/>
            <person name="Pepin K.H."/>
            <person name="Johnson M."/>
            <person name="Thiruvilangam P."/>
            <person name="Bhonagiri V."/>
            <person name="Nash W.E."/>
            <person name="Mardis E.R."/>
            <person name="Wilson R.K."/>
        </authorList>
    </citation>
    <scope>NUCLEOTIDE SEQUENCE [LARGE SCALE GENOMIC DNA]</scope>
    <source>
        <strain evidence="2 3">ATCC 27560</strain>
    </source>
</reference>
<organism evidence="2 3">
    <name type="scientific">Eubacterium ventriosum ATCC 27560</name>
    <dbReference type="NCBI Taxonomy" id="411463"/>
    <lineage>
        <taxon>Bacteria</taxon>
        <taxon>Bacillati</taxon>
        <taxon>Bacillota</taxon>
        <taxon>Clostridia</taxon>
        <taxon>Eubacteriales</taxon>
        <taxon>Eubacteriaceae</taxon>
        <taxon>Eubacterium</taxon>
    </lineage>
</organism>
<dbReference type="AlphaFoldDB" id="A5Z7Z5"/>
<sequence>MVILLLVVLCTAAHTVEILSSFLFAATAVSVPLAVTSIPWNVLHLCLLNWLTFITDTASSRLMKISVIFPFRTELCFIVFSILLQCYFPYVL</sequence>
<keyword evidence="1" id="KW-0472">Membrane</keyword>
<comment type="caution">
    <text evidence="2">The sequence shown here is derived from an EMBL/GenBank/DDBJ whole genome shotgun (WGS) entry which is preliminary data.</text>
</comment>
<accession>A5Z7Z5</accession>
<reference evidence="2 3" key="2">
    <citation type="submission" date="2007-04" db="EMBL/GenBank/DDBJ databases">
        <title>Draft genome sequence of Eubacterium ventriosum (ATCC 27560).</title>
        <authorList>
            <person name="Sudarsanam P."/>
            <person name="Ley R."/>
            <person name="Guruge J."/>
            <person name="Turnbaugh P.J."/>
            <person name="Mahowald M."/>
            <person name="Liep D."/>
            <person name="Gordon J."/>
        </authorList>
    </citation>
    <scope>NUCLEOTIDE SEQUENCE [LARGE SCALE GENOMIC DNA]</scope>
    <source>
        <strain evidence="2 3">ATCC 27560</strain>
    </source>
</reference>
<dbReference type="STRING" id="411463.EUBVEN_01834"/>
<keyword evidence="1" id="KW-0812">Transmembrane</keyword>
<dbReference type="HOGENOM" id="CLU_2408895_0_0_9"/>
<name>A5Z7Z5_9FIRM</name>
<keyword evidence="1" id="KW-1133">Transmembrane helix</keyword>
<gene>
    <name evidence="2" type="ORF">EUBVEN_01834</name>
</gene>
<dbReference type="Proteomes" id="UP000006000">
    <property type="component" value="Unassembled WGS sequence"/>
</dbReference>
<evidence type="ECO:0000313" key="3">
    <source>
        <dbReference type="Proteomes" id="UP000006000"/>
    </source>
</evidence>
<feature type="transmembrane region" description="Helical" evidence="1">
    <location>
        <begin position="40"/>
        <end position="59"/>
    </location>
</feature>
<feature type="transmembrane region" description="Helical" evidence="1">
    <location>
        <begin position="71"/>
        <end position="90"/>
    </location>
</feature>
<protein>
    <submittedName>
        <fullName evidence="2">Uncharacterized protein</fullName>
    </submittedName>
</protein>
<dbReference type="EMBL" id="AAVL02000035">
    <property type="protein sequence ID" value="EDM51051.1"/>
    <property type="molecule type" value="Genomic_DNA"/>
</dbReference>